<proteinExistence type="predicted"/>
<evidence type="ECO:0000313" key="2">
    <source>
        <dbReference type="Proteomes" id="UP001066276"/>
    </source>
</evidence>
<sequence length="320" mass="36073">MESTKSLTRGIEDYFTLNTGTVSSAITLWEASKPVLRGIDISICASKRRHRAQKLTELEAQIKALDALSGMTGGVLAQRRLILVQQQHDGQLLSDEAKLIWPATQSRFYQWGDKSIKLLNRLCQAATQSAALPLLRYKQYALTTDPRELVFRFLTFYWATYARQNPLSHDQITELVEALPLQTLSSEGHRALEMELTEAELFFSTDRSPYRKAPGSNGLPGEFPKAFMPKLGRHILQEIHDHVAMAALPSNWRHAEIVVFPKPGWPPRPLDDLTPYHLISLLNVEAKLLAKALVNRLLPDQNSCTLIWLASCQGELHNIT</sequence>
<dbReference type="Proteomes" id="UP001066276">
    <property type="component" value="Chromosome 1_1"/>
</dbReference>
<name>A0AAV7WH51_PLEWA</name>
<dbReference type="AlphaFoldDB" id="A0AAV7WH51"/>
<protein>
    <recommendedName>
        <fullName evidence="3">Reverse transcriptase</fullName>
    </recommendedName>
</protein>
<organism evidence="1 2">
    <name type="scientific">Pleurodeles waltl</name>
    <name type="common">Iberian ribbed newt</name>
    <dbReference type="NCBI Taxonomy" id="8319"/>
    <lineage>
        <taxon>Eukaryota</taxon>
        <taxon>Metazoa</taxon>
        <taxon>Chordata</taxon>
        <taxon>Craniata</taxon>
        <taxon>Vertebrata</taxon>
        <taxon>Euteleostomi</taxon>
        <taxon>Amphibia</taxon>
        <taxon>Batrachia</taxon>
        <taxon>Caudata</taxon>
        <taxon>Salamandroidea</taxon>
        <taxon>Salamandridae</taxon>
        <taxon>Pleurodelinae</taxon>
        <taxon>Pleurodeles</taxon>
    </lineage>
</organism>
<evidence type="ECO:0008006" key="3">
    <source>
        <dbReference type="Google" id="ProtNLM"/>
    </source>
</evidence>
<keyword evidence="2" id="KW-1185">Reference proteome</keyword>
<reference evidence="1" key="1">
    <citation type="journal article" date="2022" name="bioRxiv">
        <title>Sequencing and chromosome-scale assembly of the giantPleurodeles waltlgenome.</title>
        <authorList>
            <person name="Brown T."/>
            <person name="Elewa A."/>
            <person name="Iarovenko S."/>
            <person name="Subramanian E."/>
            <person name="Araus A.J."/>
            <person name="Petzold A."/>
            <person name="Susuki M."/>
            <person name="Suzuki K.-i.T."/>
            <person name="Hayashi T."/>
            <person name="Toyoda A."/>
            <person name="Oliveira C."/>
            <person name="Osipova E."/>
            <person name="Leigh N.D."/>
            <person name="Simon A."/>
            <person name="Yun M.H."/>
        </authorList>
    </citation>
    <scope>NUCLEOTIDE SEQUENCE</scope>
    <source>
        <strain evidence="1">20211129_DDA</strain>
        <tissue evidence="1">Liver</tissue>
    </source>
</reference>
<evidence type="ECO:0000313" key="1">
    <source>
        <dbReference type="EMBL" id="KAJ1213365.1"/>
    </source>
</evidence>
<comment type="caution">
    <text evidence="1">The sequence shown here is derived from an EMBL/GenBank/DDBJ whole genome shotgun (WGS) entry which is preliminary data.</text>
</comment>
<dbReference type="PANTHER" id="PTHR19446">
    <property type="entry name" value="REVERSE TRANSCRIPTASES"/>
    <property type="match status" value="1"/>
</dbReference>
<dbReference type="EMBL" id="JANPWB010000001">
    <property type="protein sequence ID" value="KAJ1213365.1"/>
    <property type="molecule type" value="Genomic_DNA"/>
</dbReference>
<gene>
    <name evidence="1" type="ORF">NDU88_001003</name>
</gene>
<accession>A0AAV7WH51</accession>